<keyword evidence="10" id="KW-0407">Ion channel</keyword>
<feature type="signal peptide" evidence="12">
    <location>
        <begin position="1"/>
        <end position="21"/>
    </location>
</feature>
<dbReference type="InterPro" id="IPR015683">
    <property type="entry name" value="Ionotropic_Glu_rcpt"/>
</dbReference>
<feature type="transmembrane region" description="Helical" evidence="11">
    <location>
        <begin position="158"/>
        <end position="177"/>
    </location>
</feature>
<evidence type="ECO:0000256" key="3">
    <source>
        <dbReference type="ARBA" id="ARBA00022692"/>
    </source>
</evidence>
<keyword evidence="12" id="KW-0732">Signal</keyword>
<dbReference type="SUPFAM" id="SSF53850">
    <property type="entry name" value="Periplasmic binding protein-like II"/>
    <property type="match status" value="1"/>
</dbReference>
<keyword evidence="9" id="KW-1071">Ligand-gated ion channel</keyword>
<proteinExistence type="predicted"/>
<evidence type="ECO:0000256" key="1">
    <source>
        <dbReference type="ARBA" id="ARBA00004141"/>
    </source>
</evidence>
<evidence type="ECO:0000256" key="11">
    <source>
        <dbReference type="SAM" id="Phobius"/>
    </source>
</evidence>
<dbReference type="Gene3D" id="1.10.287.70">
    <property type="match status" value="1"/>
</dbReference>
<feature type="domain" description="Ionotropic glutamate receptor L-glutamate and glycine-binding" evidence="14">
    <location>
        <begin position="43"/>
        <end position="101"/>
    </location>
</feature>
<dbReference type="PANTHER" id="PTHR18966">
    <property type="entry name" value="IONOTROPIC GLUTAMATE RECEPTOR"/>
    <property type="match status" value="1"/>
</dbReference>
<dbReference type="InterPro" id="IPR001320">
    <property type="entry name" value="Iontro_rcpt_C"/>
</dbReference>
<evidence type="ECO:0000256" key="2">
    <source>
        <dbReference type="ARBA" id="ARBA00022448"/>
    </source>
</evidence>
<dbReference type="GO" id="GO:0016020">
    <property type="term" value="C:membrane"/>
    <property type="evidence" value="ECO:0007669"/>
    <property type="project" value="UniProtKB-SubCell"/>
</dbReference>
<comment type="subcellular location">
    <subcellularLocation>
        <location evidence="1">Membrane</location>
        <topology evidence="1">Multi-pass membrane protein</topology>
    </subcellularLocation>
</comment>
<name>C3ZCI4_BRAFL</name>
<dbReference type="AlphaFoldDB" id="C3ZCI4"/>
<dbReference type="SUPFAM" id="SSF81324">
    <property type="entry name" value="Voltage-gated potassium channels"/>
    <property type="match status" value="1"/>
</dbReference>
<evidence type="ECO:0000256" key="8">
    <source>
        <dbReference type="ARBA" id="ARBA00023180"/>
    </source>
</evidence>
<evidence type="ECO:0000256" key="6">
    <source>
        <dbReference type="ARBA" id="ARBA00023136"/>
    </source>
</evidence>
<dbReference type="GO" id="GO:0015276">
    <property type="term" value="F:ligand-gated monoatomic ion channel activity"/>
    <property type="evidence" value="ECO:0007669"/>
    <property type="project" value="InterPro"/>
</dbReference>
<keyword evidence="7" id="KW-0675">Receptor</keyword>
<keyword evidence="3 11" id="KW-0812">Transmembrane</keyword>
<feature type="domain" description="Ionotropic glutamate receptor C-terminal" evidence="13">
    <location>
        <begin position="34"/>
        <end position="394"/>
    </location>
</feature>
<dbReference type="SMART" id="SM00079">
    <property type="entry name" value="PBPe"/>
    <property type="match status" value="1"/>
</dbReference>
<keyword evidence="5" id="KW-0406">Ion transport</keyword>
<protein>
    <recommendedName>
        <fullName evidence="16">Glutamate receptor</fullName>
    </recommendedName>
</protein>
<evidence type="ECO:0008006" key="16">
    <source>
        <dbReference type="Google" id="ProtNLM"/>
    </source>
</evidence>
<reference evidence="15" key="1">
    <citation type="journal article" date="2008" name="Nature">
        <title>The amphioxus genome and the evolution of the chordate karyotype.</title>
        <authorList>
            <consortium name="US DOE Joint Genome Institute (JGI-PGF)"/>
            <person name="Putnam N.H."/>
            <person name="Butts T."/>
            <person name="Ferrier D.E.K."/>
            <person name="Furlong R.F."/>
            <person name="Hellsten U."/>
            <person name="Kawashima T."/>
            <person name="Robinson-Rechavi M."/>
            <person name="Shoguchi E."/>
            <person name="Terry A."/>
            <person name="Yu J.-K."/>
            <person name="Benito-Gutierrez E.L."/>
            <person name="Dubchak I."/>
            <person name="Garcia-Fernandez J."/>
            <person name="Gibson-Brown J.J."/>
            <person name="Grigoriev I.V."/>
            <person name="Horton A.C."/>
            <person name="de Jong P.J."/>
            <person name="Jurka J."/>
            <person name="Kapitonov V.V."/>
            <person name="Kohara Y."/>
            <person name="Kuroki Y."/>
            <person name="Lindquist E."/>
            <person name="Lucas S."/>
            <person name="Osoegawa K."/>
            <person name="Pennacchio L.A."/>
            <person name="Salamov A.A."/>
            <person name="Satou Y."/>
            <person name="Sauka-Spengler T."/>
            <person name="Schmutz J."/>
            <person name="Shin-I T."/>
            <person name="Toyoda A."/>
            <person name="Bronner-Fraser M."/>
            <person name="Fujiyama A."/>
            <person name="Holland L.Z."/>
            <person name="Holland P.W.H."/>
            <person name="Satoh N."/>
            <person name="Rokhsar D.S."/>
        </authorList>
    </citation>
    <scope>NUCLEOTIDE SEQUENCE [LARGE SCALE GENOMIC DNA]</scope>
    <source>
        <strain evidence="15">S238N-H82</strain>
        <tissue evidence="15">Testes</tissue>
    </source>
</reference>
<evidence type="ECO:0000256" key="7">
    <source>
        <dbReference type="ARBA" id="ARBA00023170"/>
    </source>
</evidence>
<evidence type="ECO:0000259" key="13">
    <source>
        <dbReference type="SMART" id="SM00079"/>
    </source>
</evidence>
<evidence type="ECO:0000256" key="12">
    <source>
        <dbReference type="SAM" id="SignalP"/>
    </source>
</evidence>
<evidence type="ECO:0000256" key="10">
    <source>
        <dbReference type="ARBA" id="ARBA00023303"/>
    </source>
</evidence>
<dbReference type="Gene3D" id="3.40.190.10">
    <property type="entry name" value="Periplasmic binding protein-like II"/>
    <property type="match status" value="2"/>
</dbReference>
<dbReference type="STRING" id="7739.C3ZCI4"/>
<feature type="transmembrane region" description="Helical" evidence="11">
    <location>
        <begin position="227"/>
        <end position="252"/>
    </location>
</feature>
<evidence type="ECO:0000256" key="4">
    <source>
        <dbReference type="ARBA" id="ARBA00022989"/>
    </source>
</evidence>
<dbReference type="FunFam" id="3.40.190.10:FF:000668">
    <property type="entry name" value="Uncharacterized protein"/>
    <property type="match status" value="1"/>
</dbReference>
<dbReference type="Pfam" id="PF10613">
    <property type="entry name" value="Lig_chan-Glu_bd"/>
    <property type="match status" value="1"/>
</dbReference>
<evidence type="ECO:0000256" key="9">
    <source>
        <dbReference type="ARBA" id="ARBA00023286"/>
    </source>
</evidence>
<feature type="transmembrane region" description="Helical" evidence="11">
    <location>
        <begin position="419"/>
        <end position="443"/>
    </location>
</feature>
<keyword evidence="4 11" id="KW-1133">Transmembrane helix</keyword>
<feature type="chain" id="PRO_5002934593" description="Glutamate receptor" evidence="12">
    <location>
        <begin position="22"/>
        <end position="539"/>
    </location>
</feature>
<dbReference type="EMBL" id="GG666608">
    <property type="protein sequence ID" value="EEN49688.1"/>
    <property type="molecule type" value="Genomic_DNA"/>
</dbReference>
<dbReference type="Pfam" id="PF00060">
    <property type="entry name" value="Lig_chan"/>
    <property type="match status" value="1"/>
</dbReference>
<keyword evidence="6 11" id="KW-0472">Membrane</keyword>
<evidence type="ECO:0000313" key="15">
    <source>
        <dbReference type="EMBL" id="EEN49688.1"/>
    </source>
</evidence>
<evidence type="ECO:0000259" key="14">
    <source>
        <dbReference type="SMART" id="SM00918"/>
    </source>
</evidence>
<accession>C3ZCI4</accession>
<dbReference type="SMART" id="SM00918">
    <property type="entry name" value="Lig_chan-Glu_bd"/>
    <property type="match status" value="1"/>
</dbReference>
<dbReference type="eggNOG" id="KOG1052">
    <property type="taxonomic scope" value="Eukaryota"/>
</dbReference>
<evidence type="ECO:0000256" key="5">
    <source>
        <dbReference type="ARBA" id="ARBA00023065"/>
    </source>
</evidence>
<gene>
    <name evidence="15" type="ORF">BRAFLDRAFT_108092</name>
</gene>
<dbReference type="InterPro" id="IPR019594">
    <property type="entry name" value="Glu/Gly-bd"/>
</dbReference>
<keyword evidence="8" id="KW-0325">Glycoprotein</keyword>
<organism>
    <name type="scientific">Branchiostoma floridae</name>
    <name type="common">Florida lancelet</name>
    <name type="synonym">Amphioxus</name>
    <dbReference type="NCBI Taxonomy" id="7739"/>
    <lineage>
        <taxon>Eukaryota</taxon>
        <taxon>Metazoa</taxon>
        <taxon>Chordata</taxon>
        <taxon>Cephalochordata</taxon>
        <taxon>Leptocardii</taxon>
        <taxon>Amphioxiformes</taxon>
        <taxon>Branchiostomatidae</taxon>
        <taxon>Branchiostoma</taxon>
    </lineage>
</organism>
<keyword evidence="2" id="KW-0813">Transport</keyword>
<dbReference type="InParanoid" id="C3ZCI4"/>
<sequence length="539" mass="59955">MAWAVFLLVGSVLSFTCAVTAQLTNGTGDIRSRTIVVGSIEYPGFLNKRDDGTYEGFHKDLLTELTAILGYDFIIKEPDDQRYGYLQDDGTWVGMVGELIRGDMDIALGLTIASPRETVIDFSTVVLDERLEILVKKPLPGMQIAGREWWRAVMTMPVWFMVIASFLLSGIVLFVIIRVSPYENRAYSAEVGEASRLSTFGHSLWICYSAMSWQGVDYSPRSVSGRFLFVFWFGFVVWTLILCTGAIVGLFIPGPIASPMAPVQSFDDLAATDEIRPVFIRFGRVDLTFKSSPIDSYNRIHQKATLVSNTDEGVRLAREGGVAFIAESSTAQFYSNRKPCDLMSVKEGNTFTDPRSQAIGLQADSPLRKPLNNAILQLKESGKLNLLYQKWIYSEKCPRPERHPEVSYSHVNPVDYRDIMPMFVELVVAAILALCIMGIEVIWDKRTSKRPIQRTAAPTLLSISPKTPLTSGNKAKKLLRARTQKQRERTTRSRMKICRRLYMGCRVAAGVTSGGGGNQRAANPIPSCPSGLFPRACPS</sequence>